<dbReference type="Proteomes" id="UP000799640">
    <property type="component" value="Unassembled WGS sequence"/>
</dbReference>
<proteinExistence type="predicted"/>
<dbReference type="InterPro" id="IPR003150">
    <property type="entry name" value="DNA-bd_RFX"/>
</dbReference>
<keyword evidence="5" id="KW-1185">Reference proteome</keyword>
<dbReference type="EMBL" id="ML996688">
    <property type="protein sequence ID" value="KAF2404644.1"/>
    <property type="molecule type" value="Genomic_DNA"/>
</dbReference>
<dbReference type="InterPro" id="IPR039779">
    <property type="entry name" value="RFX-like"/>
</dbReference>
<accession>A0A6G1I8Z0</accession>
<dbReference type="InterPro" id="IPR057321">
    <property type="entry name" value="RFX1-4/6/8-like_BCD"/>
</dbReference>
<evidence type="ECO:0000256" key="2">
    <source>
        <dbReference type="SAM" id="MobiDB-lite"/>
    </source>
</evidence>
<feature type="compositionally biased region" description="Polar residues" evidence="2">
    <location>
        <begin position="45"/>
        <end position="56"/>
    </location>
</feature>
<feature type="compositionally biased region" description="Low complexity" evidence="2">
    <location>
        <begin position="11"/>
        <end position="29"/>
    </location>
</feature>
<dbReference type="Pfam" id="PF25340">
    <property type="entry name" value="BCD_RFX"/>
    <property type="match status" value="1"/>
</dbReference>
<feature type="region of interest" description="Disordered" evidence="2">
    <location>
        <begin position="198"/>
        <end position="248"/>
    </location>
</feature>
<dbReference type="OrthoDB" id="10056949at2759"/>
<feature type="compositionally biased region" description="Polar residues" evidence="2">
    <location>
        <begin position="639"/>
        <end position="650"/>
    </location>
</feature>
<dbReference type="InterPro" id="IPR036390">
    <property type="entry name" value="WH_DNA-bd_sf"/>
</dbReference>
<sequence>MEAFHGLPQNADAQSQVQAHQQQQHSSQPAYYAAPNMQFAQSQGMDYQMSNTSSQPGHIAPAGSLDATDRSKRVSNSTATNDKELRDLLRQNDHRSLKDVASEVMATNTTAKAEKSKQLFAMLWLRALCRTAKTSVPRSRVYSTYAEHCGDERVQPLNPASFGKLVRVIFPGIQTRRLGVRGESKYHYVDLALLRDPQEGEGRRRRDTVSSINHAHKPSIDFNSIPPLNADTSVIPTEEQSFPSPTFAPSASASASLDGCVFADPMAVGFHPAGIQTSVTYPQPLLFQPAEPPSQDNDVIQLPDIHSYAPPKTDADAADALSALYRTHCTSLVDCVRFCKEKQFFRLFTSFQGTLTVPVQKLLVHPDIAPWIRECDWLMYQKMIHYVSQLTLQVIPPVAMRFLDTISDNLHGHITKTFHGLPRHVLESKLEPATLFSSLIKRMLKVNQTAHAAARVLIQDECRDQMWRDWVTKVNPKRIMECIVPNCGYEEVYRILTHDVRSILQPLSPELWGIEQGTHYEAAASVPASGATADTVVERIGAFLDSLASRFSHTNARTLINTITALGTAALRDITVEGGHSYNAWWITKVFVDELSIWLASLGGFLEHRPGQAVPQSLTPISNTGTQFPNGEEAGSGEGSRQQSRYSSIDYQPVLAPNTGPSQPEGETINFSYSGGP</sequence>
<name>A0A6G1I8Z0_9PEZI</name>
<dbReference type="PROSITE" id="PS51526">
    <property type="entry name" value="RFX_DBD"/>
    <property type="match status" value="1"/>
</dbReference>
<dbReference type="InterPro" id="IPR036388">
    <property type="entry name" value="WH-like_DNA-bd_sf"/>
</dbReference>
<organism evidence="4 5">
    <name type="scientific">Trichodelitschia bisporula</name>
    <dbReference type="NCBI Taxonomy" id="703511"/>
    <lineage>
        <taxon>Eukaryota</taxon>
        <taxon>Fungi</taxon>
        <taxon>Dikarya</taxon>
        <taxon>Ascomycota</taxon>
        <taxon>Pezizomycotina</taxon>
        <taxon>Dothideomycetes</taxon>
        <taxon>Dothideomycetes incertae sedis</taxon>
        <taxon>Phaeotrichales</taxon>
        <taxon>Phaeotrichaceae</taxon>
        <taxon>Trichodelitschia</taxon>
    </lineage>
</organism>
<feature type="compositionally biased region" description="Polar residues" evidence="2">
    <location>
        <begin position="230"/>
        <end position="240"/>
    </location>
</feature>
<dbReference type="PANTHER" id="PTHR12619:SF5">
    <property type="entry name" value="TRANSCRIPTION FACTOR RFX4"/>
    <property type="match status" value="1"/>
</dbReference>
<feature type="region of interest" description="Disordered" evidence="2">
    <location>
        <begin position="1"/>
        <end position="29"/>
    </location>
</feature>
<feature type="compositionally biased region" description="Polar residues" evidence="2">
    <location>
        <begin position="616"/>
        <end position="629"/>
    </location>
</feature>
<feature type="region of interest" description="Disordered" evidence="2">
    <location>
        <begin position="616"/>
        <end position="677"/>
    </location>
</feature>
<gene>
    <name evidence="4" type="ORF">EJ06DRAFT_470087</name>
</gene>
<dbReference type="FunFam" id="1.10.10.10:FF:000119">
    <property type="entry name" value="DNA damage and replication checkpoint protein"/>
    <property type="match status" value="1"/>
</dbReference>
<dbReference type="SUPFAM" id="SSF46785">
    <property type="entry name" value="Winged helix' DNA-binding domain"/>
    <property type="match status" value="1"/>
</dbReference>
<feature type="region of interest" description="Disordered" evidence="2">
    <location>
        <begin position="45"/>
        <end position="88"/>
    </location>
</feature>
<keyword evidence="1" id="KW-0238">DNA-binding</keyword>
<protein>
    <recommendedName>
        <fullName evidence="3">RFX-type winged-helix domain-containing protein</fullName>
    </recommendedName>
</protein>
<evidence type="ECO:0000313" key="5">
    <source>
        <dbReference type="Proteomes" id="UP000799640"/>
    </source>
</evidence>
<dbReference type="GO" id="GO:0000978">
    <property type="term" value="F:RNA polymerase II cis-regulatory region sequence-specific DNA binding"/>
    <property type="evidence" value="ECO:0007669"/>
    <property type="project" value="TreeGrafter"/>
</dbReference>
<evidence type="ECO:0000259" key="3">
    <source>
        <dbReference type="PROSITE" id="PS51526"/>
    </source>
</evidence>
<feature type="domain" description="RFX-type winged-helix" evidence="3">
    <location>
        <begin position="121"/>
        <end position="207"/>
    </location>
</feature>
<dbReference type="Pfam" id="PF02257">
    <property type="entry name" value="RFX_DNA_binding"/>
    <property type="match status" value="1"/>
</dbReference>
<evidence type="ECO:0000256" key="1">
    <source>
        <dbReference type="ARBA" id="ARBA00023125"/>
    </source>
</evidence>
<dbReference type="AlphaFoldDB" id="A0A6G1I8Z0"/>
<evidence type="ECO:0000313" key="4">
    <source>
        <dbReference type="EMBL" id="KAF2404644.1"/>
    </source>
</evidence>
<dbReference type="PANTHER" id="PTHR12619">
    <property type="entry name" value="RFX TRANSCRIPTION FACTOR FAMILY"/>
    <property type="match status" value="1"/>
</dbReference>
<dbReference type="GO" id="GO:0000981">
    <property type="term" value="F:DNA-binding transcription factor activity, RNA polymerase II-specific"/>
    <property type="evidence" value="ECO:0007669"/>
    <property type="project" value="TreeGrafter"/>
</dbReference>
<reference evidence="4" key="1">
    <citation type="journal article" date="2020" name="Stud. Mycol.">
        <title>101 Dothideomycetes genomes: a test case for predicting lifestyles and emergence of pathogens.</title>
        <authorList>
            <person name="Haridas S."/>
            <person name="Albert R."/>
            <person name="Binder M."/>
            <person name="Bloem J."/>
            <person name="Labutti K."/>
            <person name="Salamov A."/>
            <person name="Andreopoulos B."/>
            <person name="Baker S."/>
            <person name="Barry K."/>
            <person name="Bills G."/>
            <person name="Bluhm B."/>
            <person name="Cannon C."/>
            <person name="Castanera R."/>
            <person name="Culley D."/>
            <person name="Daum C."/>
            <person name="Ezra D."/>
            <person name="Gonzalez J."/>
            <person name="Henrissat B."/>
            <person name="Kuo A."/>
            <person name="Liang C."/>
            <person name="Lipzen A."/>
            <person name="Lutzoni F."/>
            <person name="Magnuson J."/>
            <person name="Mondo S."/>
            <person name="Nolan M."/>
            <person name="Ohm R."/>
            <person name="Pangilinan J."/>
            <person name="Park H.-J."/>
            <person name="Ramirez L."/>
            <person name="Alfaro M."/>
            <person name="Sun H."/>
            <person name="Tritt A."/>
            <person name="Yoshinaga Y."/>
            <person name="Zwiers L.-H."/>
            <person name="Turgeon B."/>
            <person name="Goodwin S."/>
            <person name="Spatafora J."/>
            <person name="Crous P."/>
            <person name="Grigoriev I."/>
        </authorList>
    </citation>
    <scope>NUCLEOTIDE SEQUENCE</scope>
    <source>
        <strain evidence="4">CBS 262.69</strain>
    </source>
</reference>
<feature type="compositionally biased region" description="Basic and acidic residues" evidence="2">
    <location>
        <begin position="198"/>
        <end position="208"/>
    </location>
</feature>
<dbReference type="Gene3D" id="1.10.10.10">
    <property type="entry name" value="Winged helix-like DNA-binding domain superfamily/Winged helix DNA-binding domain"/>
    <property type="match status" value="1"/>
</dbReference>